<proteinExistence type="predicted"/>
<name>A0A931DS76_9ACTN</name>
<evidence type="ECO:0000313" key="3">
    <source>
        <dbReference type="Proteomes" id="UP000614047"/>
    </source>
</evidence>
<dbReference type="GO" id="GO:0003824">
    <property type="term" value="F:catalytic activity"/>
    <property type="evidence" value="ECO:0007669"/>
    <property type="project" value="UniProtKB-ARBA"/>
</dbReference>
<dbReference type="InterPro" id="IPR029058">
    <property type="entry name" value="AB_hydrolase_fold"/>
</dbReference>
<dbReference type="RefSeq" id="WP_197014987.1">
    <property type="nucleotide sequence ID" value="NZ_BAABES010000009.1"/>
</dbReference>
<comment type="caution">
    <text evidence="2">The sequence shown here is derived from an EMBL/GenBank/DDBJ whole genome shotgun (WGS) entry which is preliminary data.</text>
</comment>
<protein>
    <submittedName>
        <fullName evidence="2">Pimeloyl-ACP methyl ester carboxylesterase</fullName>
    </submittedName>
</protein>
<dbReference type="PANTHER" id="PTHR46438">
    <property type="entry name" value="ALPHA/BETA-HYDROLASES SUPERFAMILY PROTEIN"/>
    <property type="match status" value="1"/>
</dbReference>
<reference evidence="2" key="1">
    <citation type="submission" date="2020-11" db="EMBL/GenBank/DDBJ databases">
        <title>Sequencing the genomes of 1000 actinobacteria strains.</title>
        <authorList>
            <person name="Klenk H.-P."/>
        </authorList>
    </citation>
    <scope>NUCLEOTIDE SEQUENCE</scope>
    <source>
        <strain evidence="2">DSM 43175</strain>
    </source>
</reference>
<dbReference type="PANTHER" id="PTHR46438:SF11">
    <property type="entry name" value="LIPASE-RELATED"/>
    <property type="match status" value="1"/>
</dbReference>
<dbReference type="Gene3D" id="3.40.50.1820">
    <property type="entry name" value="alpha/beta hydrolase"/>
    <property type="match status" value="1"/>
</dbReference>
<dbReference type="InterPro" id="IPR000073">
    <property type="entry name" value="AB_hydrolase_1"/>
</dbReference>
<sequence>MKLGRFTSSEGRAAFDAAYDAGLRTLPEPAESTDVPTAFGRVRAYRFGDAPGPPLVLLHGRGATAVSWEPNIAPLAEHLRVYAIDLLGEPGRSVQTAPIHDADDQAAWLAETLDGLGIEAAHLAGTSIGGWLACNLAVHRPEKVASLALLDPAATFARFPMGMLLRTIPVLVPFTANWATPRFMRWIDGQGHLPGDDPLGLIISTALRHYRPALPPPRLFTDDQLRSLIVPTLVLIAGRSVVHDPRRAVQRAEALVPNVQAELWPDATHTIASQCADEVNARILRFTSRP</sequence>
<keyword evidence="3" id="KW-1185">Reference proteome</keyword>
<dbReference type="AlphaFoldDB" id="A0A931DS76"/>
<evidence type="ECO:0000259" key="1">
    <source>
        <dbReference type="Pfam" id="PF12697"/>
    </source>
</evidence>
<dbReference type="SUPFAM" id="SSF53474">
    <property type="entry name" value="alpha/beta-Hydrolases"/>
    <property type="match status" value="1"/>
</dbReference>
<accession>A0A931DS76</accession>
<dbReference type="EMBL" id="JADOUA010000001">
    <property type="protein sequence ID" value="MBG6092861.1"/>
    <property type="molecule type" value="Genomic_DNA"/>
</dbReference>
<gene>
    <name evidence="2" type="ORF">IW256_006974</name>
</gene>
<feature type="domain" description="AB hydrolase-1" evidence="1">
    <location>
        <begin position="55"/>
        <end position="281"/>
    </location>
</feature>
<dbReference type="Pfam" id="PF12697">
    <property type="entry name" value="Abhydrolase_6"/>
    <property type="match status" value="1"/>
</dbReference>
<dbReference type="Proteomes" id="UP000614047">
    <property type="component" value="Unassembled WGS sequence"/>
</dbReference>
<organism evidence="2 3">
    <name type="scientific">Actinomadura viridis</name>
    <dbReference type="NCBI Taxonomy" id="58110"/>
    <lineage>
        <taxon>Bacteria</taxon>
        <taxon>Bacillati</taxon>
        <taxon>Actinomycetota</taxon>
        <taxon>Actinomycetes</taxon>
        <taxon>Streptosporangiales</taxon>
        <taxon>Thermomonosporaceae</taxon>
        <taxon>Actinomadura</taxon>
    </lineage>
</organism>
<evidence type="ECO:0000313" key="2">
    <source>
        <dbReference type="EMBL" id="MBG6092861.1"/>
    </source>
</evidence>